<evidence type="ECO:0000256" key="4">
    <source>
        <dbReference type="ARBA" id="ARBA00022989"/>
    </source>
</evidence>
<feature type="transmembrane region" description="Helical" evidence="8">
    <location>
        <begin position="304"/>
        <end position="326"/>
    </location>
</feature>
<keyword evidence="3 8" id="KW-0812">Transmembrane</keyword>
<dbReference type="GO" id="GO:0005886">
    <property type="term" value="C:plasma membrane"/>
    <property type="evidence" value="ECO:0007669"/>
    <property type="project" value="UniProtKB-SubCell"/>
</dbReference>
<dbReference type="STRING" id="139723.A0A182MT52"/>
<evidence type="ECO:0000256" key="3">
    <source>
        <dbReference type="ARBA" id="ARBA00022692"/>
    </source>
</evidence>
<dbReference type="PANTHER" id="PTHR42643:SF41">
    <property type="entry name" value="IONOTROPIC RECEPTOR 20A-RELATED"/>
    <property type="match status" value="1"/>
</dbReference>
<reference evidence="10" key="1">
    <citation type="submission" date="2013-09" db="EMBL/GenBank/DDBJ databases">
        <title>The Genome Sequence of Anopheles culicifacies species A.</title>
        <authorList>
            <consortium name="The Broad Institute Genomics Platform"/>
            <person name="Neafsey D.E."/>
            <person name="Besansky N."/>
            <person name="Howell P."/>
            <person name="Walton C."/>
            <person name="Young S.K."/>
            <person name="Zeng Q."/>
            <person name="Gargeya S."/>
            <person name="Fitzgerald M."/>
            <person name="Haas B."/>
            <person name="Abouelleil A."/>
            <person name="Allen A.W."/>
            <person name="Alvarado L."/>
            <person name="Arachchi H.M."/>
            <person name="Berlin A.M."/>
            <person name="Chapman S.B."/>
            <person name="Gainer-Dewar J."/>
            <person name="Goldberg J."/>
            <person name="Griggs A."/>
            <person name="Gujja S."/>
            <person name="Hansen M."/>
            <person name="Howarth C."/>
            <person name="Imamovic A."/>
            <person name="Ireland A."/>
            <person name="Larimer J."/>
            <person name="McCowan C."/>
            <person name="Murphy C."/>
            <person name="Pearson M."/>
            <person name="Poon T.W."/>
            <person name="Priest M."/>
            <person name="Roberts A."/>
            <person name="Saif S."/>
            <person name="Shea T."/>
            <person name="Sisk P."/>
            <person name="Sykes S."/>
            <person name="Wortman J."/>
            <person name="Nusbaum C."/>
            <person name="Birren B."/>
        </authorList>
    </citation>
    <scope>NUCLEOTIDE SEQUENCE [LARGE SCALE GENOMIC DNA]</scope>
    <source>
        <strain evidence="10">A-37</strain>
    </source>
</reference>
<organism evidence="9 10">
    <name type="scientific">Anopheles culicifacies</name>
    <dbReference type="NCBI Taxonomy" id="139723"/>
    <lineage>
        <taxon>Eukaryota</taxon>
        <taxon>Metazoa</taxon>
        <taxon>Ecdysozoa</taxon>
        <taxon>Arthropoda</taxon>
        <taxon>Hexapoda</taxon>
        <taxon>Insecta</taxon>
        <taxon>Pterygota</taxon>
        <taxon>Neoptera</taxon>
        <taxon>Endopterygota</taxon>
        <taxon>Diptera</taxon>
        <taxon>Nematocera</taxon>
        <taxon>Culicoidea</taxon>
        <taxon>Culicidae</taxon>
        <taxon>Anophelinae</taxon>
        <taxon>Anopheles</taxon>
        <taxon>culicifacies species complex</taxon>
    </lineage>
</organism>
<keyword evidence="7" id="KW-0325">Glycoprotein</keyword>
<sequence length="517" mass="59783">MDPGVWSFGVLYGDVPTADRQQDVIQYVISLAQDEQKEQRVGVFTCWLLQLANSLTFTAMQSELASRLSSNYINLLQMNHHGRHVSSVQEPNMVFILLGNRTLAYNDYNTHLWIAHIPIERKTIVLFELATDTTQALEIGQLLLALGVWNVILIATNTDAMFAFQYGPLRILNFTGYPVSSMLFFDRLQTLENRDLKAAYRKDIHTRTPCLHVPGEDLRLFKLFADTVNLGLHVEEMQCQQNESIVQCSSRYMDKDFLMNRFFCENYNKFTVNCMQMEQIGIATPSGRLLTIWEILLLPFQQSVWWIIIAIFVGFQLLEIIVPTLFDNSLVSLALFGFEKRKLRFTGRSEIVIATALIVMFFLLKCAYEAKLISYITKTPRYPGALTIRELRERNITVYHEHFNTTQMNKLEGLLVNLYGETVAFEGATILENTIALNIEMLLNGIEGLYDTPYNILEEIVFEMLPFYSFHPKSPIREPFLQFYQRAFEAGLPLHWEQQPFQVTKFTSLLDSFDHFE</sequence>
<comment type="subcellular location">
    <subcellularLocation>
        <location evidence="1">Cell membrane</location>
        <topology evidence="1">Multi-pass membrane protein</topology>
    </subcellularLocation>
</comment>
<keyword evidence="10" id="KW-1185">Reference proteome</keyword>
<reference evidence="9" key="2">
    <citation type="submission" date="2020-05" db="UniProtKB">
        <authorList>
            <consortium name="EnsemblMetazoa"/>
        </authorList>
    </citation>
    <scope>IDENTIFICATION</scope>
    <source>
        <strain evidence="9">A-37</strain>
    </source>
</reference>
<evidence type="ECO:0000313" key="9">
    <source>
        <dbReference type="EnsemblMetazoa" id="ACUA025671-PA"/>
    </source>
</evidence>
<keyword evidence="5 8" id="KW-0472">Membrane</keyword>
<dbReference type="EMBL" id="AXCM01000321">
    <property type="status" value="NOT_ANNOTATED_CDS"/>
    <property type="molecule type" value="Genomic_DNA"/>
</dbReference>
<dbReference type="InterPro" id="IPR052192">
    <property type="entry name" value="Insect_Ionotropic_Sensory_Rcpt"/>
</dbReference>
<evidence type="ECO:0000256" key="1">
    <source>
        <dbReference type="ARBA" id="ARBA00004651"/>
    </source>
</evidence>
<evidence type="ECO:0008006" key="11">
    <source>
        <dbReference type="Google" id="ProtNLM"/>
    </source>
</evidence>
<evidence type="ECO:0000256" key="8">
    <source>
        <dbReference type="SAM" id="Phobius"/>
    </source>
</evidence>
<proteinExistence type="predicted"/>
<keyword evidence="4 8" id="KW-1133">Transmembrane helix</keyword>
<dbReference type="Proteomes" id="UP000075883">
    <property type="component" value="Unassembled WGS sequence"/>
</dbReference>
<evidence type="ECO:0000256" key="2">
    <source>
        <dbReference type="ARBA" id="ARBA00022475"/>
    </source>
</evidence>
<dbReference type="VEuPathDB" id="VectorBase:ACUA025671"/>
<dbReference type="AlphaFoldDB" id="A0A182MT52"/>
<evidence type="ECO:0000313" key="10">
    <source>
        <dbReference type="Proteomes" id="UP000075883"/>
    </source>
</evidence>
<accession>A0A182MT52</accession>
<dbReference type="EnsemblMetazoa" id="ACUA025671-RA">
    <property type="protein sequence ID" value="ACUA025671-PA"/>
    <property type="gene ID" value="ACUA025671"/>
</dbReference>
<evidence type="ECO:0000256" key="7">
    <source>
        <dbReference type="ARBA" id="ARBA00023180"/>
    </source>
</evidence>
<name>A0A182MT52_9DIPT</name>
<evidence type="ECO:0000256" key="6">
    <source>
        <dbReference type="ARBA" id="ARBA00023170"/>
    </source>
</evidence>
<dbReference type="PANTHER" id="PTHR42643">
    <property type="entry name" value="IONOTROPIC RECEPTOR 20A-RELATED"/>
    <property type="match status" value="1"/>
</dbReference>
<feature type="transmembrane region" description="Helical" evidence="8">
    <location>
        <begin position="347"/>
        <end position="364"/>
    </location>
</feature>
<protein>
    <recommendedName>
        <fullName evidence="11">Ionotropic glutamate receptor C-terminal domain-containing protein</fullName>
    </recommendedName>
</protein>
<evidence type="ECO:0000256" key="5">
    <source>
        <dbReference type="ARBA" id="ARBA00023136"/>
    </source>
</evidence>
<keyword evidence="6" id="KW-0675">Receptor</keyword>
<keyword evidence="2" id="KW-1003">Cell membrane</keyword>